<accession>A0A031JKD8</accession>
<keyword evidence="2" id="KW-0614">Plasmid</keyword>
<organism evidence="3 4">
    <name type="scientific">Novosphingobium resinovorum</name>
    <dbReference type="NCBI Taxonomy" id="158500"/>
    <lineage>
        <taxon>Bacteria</taxon>
        <taxon>Pseudomonadati</taxon>
        <taxon>Pseudomonadota</taxon>
        <taxon>Alphaproteobacteria</taxon>
        <taxon>Sphingomonadales</taxon>
        <taxon>Sphingomonadaceae</taxon>
        <taxon>Novosphingobium</taxon>
    </lineage>
</organism>
<geneLocation type="plasmid" evidence="2 5">
    <name>pSA1</name>
</geneLocation>
<evidence type="ECO:0000313" key="3">
    <source>
        <dbReference type="EMBL" id="EZP73165.1"/>
    </source>
</evidence>
<dbReference type="SUPFAM" id="SSF54427">
    <property type="entry name" value="NTF2-like"/>
    <property type="match status" value="1"/>
</dbReference>
<gene>
    <name evidence="2" type="ORF">BES08_18245</name>
    <name evidence="3" type="ORF">BV97_04919</name>
</gene>
<sequence>MTTNKDRALEACRLLSERDLDTMFAAFAEDGTWTMPYLPDRFAFAGERDKTAMRELLDGFLGGFEHFEFHVEQAVADGDTVAILGKSYGIGPRSAIYRNTYHLFFTYRDGVLLKVRELFDPYQVEAYVAQVEAQAA</sequence>
<proteinExistence type="predicted"/>
<dbReference type="InterPro" id="IPR032710">
    <property type="entry name" value="NTF2-like_dom_sf"/>
</dbReference>
<reference evidence="2" key="2">
    <citation type="submission" date="2016-08" db="EMBL/GenBank/DDBJ databases">
        <authorList>
            <person name="Seilhamer J.J."/>
        </authorList>
    </citation>
    <scope>NUCLEOTIDE SEQUENCE [LARGE SCALE GENOMIC DNA]</scope>
    <source>
        <strain evidence="2">SA1</strain>
        <plasmid evidence="2">pSA1</plasmid>
    </source>
</reference>
<evidence type="ECO:0000313" key="5">
    <source>
        <dbReference type="Proteomes" id="UP000094626"/>
    </source>
</evidence>
<dbReference type="KEGG" id="nre:BES08_18245"/>
<evidence type="ECO:0000259" key="1">
    <source>
        <dbReference type="Pfam" id="PF12680"/>
    </source>
</evidence>
<evidence type="ECO:0000313" key="4">
    <source>
        <dbReference type="Proteomes" id="UP000024329"/>
    </source>
</evidence>
<keyword evidence="5" id="KW-1185">Reference proteome</keyword>
<reference evidence="5" key="3">
    <citation type="journal article" date="2017" name="J. Biotechnol.">
        <title>Complete genome sequence of Novosphingobium resinovorum SA1, a versatile xenobiotic-degrading bacterium capable of utilizing sulfanilic acid.</title>
        <authorList>
            <person name="Hegedus B."/>
            <person name="Kos P.B."/>
            <person name="Balint B."/>
            <person name="Maroti G."/>
            <person name="Gan H.M."/>
            <person name="Perei K."/>
            <person name="Rakhely G."/>
        </authorList>
    </citation>
    <scope>NUCLEOTIDE SEQUENCE [LARGE SCALE GENOMIC DNA]</scope>
    <source>
        <strain evidence="5">SA1</strain>
    </source>
</reference>
<reference evidence="3 4" key="1">
    <citation type="submission" date="2014-03" db="EMBL/GenBank/DDBJ databases">
        <title>Whole genome sequence of Novosphingobium resinovorum KF1.</title>
        <authorList>
            <person name="Gan H.M."/>
            <person name="Gan H.Y."/>
            <person name="Chew T.H."/>
            <person name="Savka M.A."/>
        </authorList>
    </citation>
    <scope>NUCLEOTIDE SEQUENCE [LARGE SCALE GENOMIC DNA]</scope>
    <source>
        <strain evidence="3 4">KF1</strain>
    </source>
</reference>
<dbReference type="Gene3D" id="3.10.450.50">
    <property type="match status" value="1"/>
</dbReference>
<dbReference type="Proteomes" id="UP000094626">
    <property type="component" value="Plasmid pSA1"/>
</dbReference>
<dbReference type="InterPro" id="IPR037401">
    <property type="entry name" value="SnoaL-like"/>
</dbReference>
<dbReference type="EMBL" id="JFYZ01000047">
    <property type="protein sequence ID" value="EZP73165.1"/>
    <property type="molecule type" value="Genomic_DNA"/>
</dbReference>
<feature type="domain" description="SnoaL-like" evidence="1">
    <location>
        <begin position="12"/>
        <end position="110"/>
    </location>
</feature>
<dbReference type="OrthoDB" id="6657864at2"/>
<name>A0A031JKD8_9SPHN</name>
<dbReference type="RefSeq" id="WP_036529623.1">
    <property type="nucleotide sequence ID" value="NZ_CP017076.1"/>
</dbReference>
<dbReference type="Proteomes" id="UP000024329">
    <property type="component" value="Unassembled WGS sequence"/>
</dbReference>
<dbReference type="PATRIC" id="fig|158500.4.peg.4997"/>
<dbReference type="Pfam" id="PF12680">
    <property type="entry name" value="SnoaL_2"/>
    <property type="match status" value="1"/>
</dbReference>
<dbReference type="EMBL" id="CP017076">
    <property type="protein sequence ID" value="AOR78854.1"/>
    <property type="molecule type" value="Genomic_DNA"/>
</dbReference>
<evidence type="ECO:0000313" key="2">
    <source>
        <dbReference type="EMBL" id="AOR78854.1"/>
    </source>
</evidence>
<protein>
    <recommendedName>
        <fullName evidence="1">SnoaL-like domain-containing protein</fullName>
    </recommendedName>
</protein>
<dbReference type="AlphaFoldDB" id="A0A031JKD8"/>